<dbReference type="PANTHER" id="PTHR43943:SF17">
    <property type="entry name" value="3-PHENYLPROPIONATE-DIHYDRODIOL_CINNAMIC ACID-DIHYDRODIOL DEHYDROGENASE"/>
    <property type="match status" value="1"/>
</dbReference>
<dbReference type="CDD" id="cd05233">
    <property type="entry name" value="SDR_c"/>
    <property type="match status" value="1"/>
</dbReference>
<dbReference type="Pfam" id="PF13561">
    <property type="entry name" value="adh_short_C2"/>
    <property type="match status" value="1"/>
</dbReference>
<dbReference type="RefSeq" id="WP_279244134.1">
    <property type="nucleotide sequence ID" value="NZ_SHNN01000001.1"/>
</dbReference>
<dbReference type="SUPFAM" id="SSF51735">
    <property type="entry name" value="NAD(P)-binding Rossmann-fold domains"/>
    <property type="match status" value="1"/>
</dbReference>
<keyword evidence="2" id="KW-0560">Oxidoreductase</keyword>
<dbReference type="PANTHER" id="PTHR43943">
    <property type="entry name" value="DEHYDROGENASE/REDUCTASE (SDR FAMILY) MEMBER 4"/>
    <property type="match status" value="1"/>
</dbReference>
<evidence type="ECO:0000256" key="1">
    <source>
        <dbReference type="ARBA" id="ARBA00006484"/>
    </source>
</evidence>
<evidence type="ECO:0000313" key="4">
    <source>
        <dbReference type="Proteomes" id="UP001143362"/>
    </source>
</evidence>
<accession>A0ABT3TCX6</accession>
<reference evidence="3" key="1">
    <citation type="submission" date="2019-02" db="EMBL/GenBank/DDBJ databases">
        <authorList>
            <person name="Li S.-H."/>
        </authorList>
    </citation>
    <scope>NUCLEOTIDE SEQUENCE</scope>
    <source>
        <strain evidence="3">IMCC14734</strain>
    </source>
</reference>
<dbReference type="EMBL" id="SHNN01000001">
    <property type="protein sequence ID" value="MCX2980155.1"/>
    <property type="molecule type" value="Genomic_DNA"/>
</dbReference>
<organism evidence="3 4">
    <name type="scientific">Candidatus Litorirhabdus singularis</name>
    <dbReference type="NCBI Taxonomy" id="2518993"/>
    <lineage>
        <taxon>Bacteria</taxon>
        <taxon>Pseudomonadati</taxon>
        <taxon>Pseudomonadota</taxon>
        <taxon>Gammaproteobacteria</taxon>
        <taxon>Cellvibrionales</taxon>
        <taxon>Halieaceae</taxon>
        <taxon>Candidatus Litorirhabdus</taxon>
    </lineage>
</organism>
<dbReference type="InterPro" id="IPR002347">
    <property type="entry name" value="SDR_fam"/>
</dbReference>
<protein>
    <submittedName>
        <fullName evidence="3">SDR family oxidoreductase</fullName>
    </submittedName>
</protein>
<dbReference type="Proteomes" id="UP001143362">
    <property type="component" value="Unassembled WGS sequence"/>
</dbReference>
<dbReference type="PRINTS" id="PR00081">
    <property type="entry name" value="GDHRDH"/>
</dbReference>
<gene>
    <name evidence="3" type="ORF">EYC98_04655</name>
</gene>
<proteinExistence type="inferred from homology"/>
<comment type="caution">
    <text evidence="3">The sequence shown here is derived from an EMBL/GenBank/DDBJ whole genome shotgun (WGS) entry which is preliminary data.</text>
</comment>
<evidence type="ECO:0000256" key="2">
    <source>
        <dbReference type="ARBA" id="ARBA00023002"/>
    </source>
</evidence>
<dbReference type="InterPro" id="IPR036291">
    <property type="entry name" value="NAD(P)-bd_dom_sf"/>
</dbReference>
<name>A0ABT3TCX6_9GAMM</name>
<dbReference type="Gene3D" id="3.40.50.720">
    <property type="entry name" value="NAD(P)-binding Rossmann-like Domain"/>
    <property type="match status" value="1"/>
</dbReference>
<keyword evidence="4" id="KW-1185">Reference proteome</keyword>
<sequence length="253" mass="25564">MDLGLKGKKAIITGGSKGIGRAIANLLAAEGADVAICARNQEEVDSAVAALAGHGGKAIGAAVDVADKEALQGWVTSAAEELGGIDILIPNVSAGGGQMDENGWRANLEVDILGTTRAIEAAMPSLQASDAASVTIIGTTAAVEDFLGPQTYNAMKAALIVHSQGLAQALGGSGIRVNCVSPGPIMIEGGAWDFIQNNLPDIYNSTLANQPMGRMGTADEVANAVAFLASPAGSWVTGVNLVVDGGFTKRVQL</sequence>
<comment type="similarity">
    <text evidence="1">Belongs to the short-chain dehydrogenases/reductases (SDR) family.</text>
</comment>
<evidence type="ECO:0000313" key="3">
    <source>
        <dbReference type="EMBL" id="MCX2980155.1"/>
    </source>
</evidence>